<evidence type="ECO:0000313" key="2">
    <source>
        <dbReference type="EMBL" id="MDR7665758.1"/>
    </source>
</evidence>
<organism evidence="2 3">
    <name type="scientific">Methanosarcina baikalica</name>
    <dbReference type="NCBI Taxonomy" id="3073890"/>
    <lineage>
        <taxon>Archaea</taxon>
        <taxon>Methanobacteriati</taxon>
        <taxon>Methanobacteriota</taxon>
        <taxon>Stenosarchaea group</taxon>
        <taxon>Methanomicrobia</taxon>
        <taxon>Methanosarcinales</taxon>
        <taxon>Methanosarcinaceae</taxon>
        <taxon>Methanosarcina</taxon>
    </lineage>
</organism>
<dbReference type="RefSeq" id="WP_310575783.1">
    <property type="nucleotide sequence ID" value="NZ_JAVKPK010000027.1"/>
</dbReference>
<protein>
    <submittedName>
        <fullName evidence="2">STAS-like domain-containing protein</fullName>
    </submittedName>
</protein>
<reference evidence="3" key="1">
    <citation type="submission" date="2023-07" db="EMBL/GenBank/DDBJ databases">
        <title>Whole-genome sequencing of a new Methanosarcina sp. Z-7115.</title>
        <authorList>
            <person name="Zhilina T.N."/>
            <person name="Merkel A.Y."/>
        </authorList>
    </citation>
    <scope>NUCLEOTIDE SEQUENCE [LARGE SCALE GENOMIC DNA]</scope>
    <source>
        <strain evidence="3">Z-7115</strain>
    </source>
</reference>
<gene>
    <name evidence="2" type="ORF">RG963_08230</name>
</gene>
<feature type="domain" description="DUF4325" evidence="1">
    <location>
        <begin position="66"/>
        <end position="128"/>
    </location>
</feature>
<dbReference type="Proteomes" id="UP001246244">
    <property type="component" value="Unassembled WGS sequence"/>
</dbReference>
<dbReference type="Pfam" id="PF14213">
    <property type="entry name" value="DUF4325"/>
    <property type="match status" value="1"/>
</dbReference>
<sequence length="162" mass="18042">MKGYFHECSNSAVNSAGVFQMAGFQAQTLSFLNYYENKHMGIITEERVNINVFETTGANCCVAACDGQKIYDRIVAAFCENKKVELSFAGTSDLTPAFLNSAVGQLYGSFHAESIESNLSFTNILEEDEIILKRVIERAKTYFEHAYSCRKMLRDTLGGEDA</sequence>
<comment type="caution">
    <text evidence="2">The sequence shown here is derived from an EMBL/GenBank/DDBJ whole genome shotgun (WGS) entry which is preliminary data.</text>
</comment>
<evidence type="ECO:0000313" key="3">
    <source>
        <dbReference type="Proteomes" id="UP001246244"/>
    </source>
</evidence>
<dbReference type="EMBL" id="JAVKPK010000027">
    <property type="protein sequence ID" value="MDR7665758.1"/>
    <property type="molecule type" value="Genomic_DNA"/>
</dbReference>
<accession>A0ABU2D1A9</accession>
<proteinExistence type="predicted"/>
<name>A0ABU2D1A9_9EURY</name>
<dbReference type="InterPro" id="IPR025474">
    <property type="entry name" value="DUF4325"/>
</dbReference>
<evidence type="ECO:0000259" key="1">
    <source>
        <dbReference type="Pfam" id="PF14213"/>
    </source>
</evidence>
<keyword evidence="3" id="KW-1185">Reference proteome</keyword>